<dbReference type="OrthoDB" id="2688578at2759"/>
<accession>A0A0C3E3I7</accession>
<protein>
    <submittedName>
        <fullName evidence="1">Uncharacterized protein</fullName>
    </submittedName>
</protein>
<reference evidence="2" key="2">
    <citation type="submission" date="2015-01" db="EMBL/GenBank/DDBJ databases">
        <title>Evolutionary Origins and Diversification of the Mycorrhizal Mutualists.</title>
        <authorList>
            <consortium name="DOE Joint Genome Institute"/>
            <consortium name="Mycorrhizal Genomics Consortium"/>
            <person name="Kohler A."/>
            <person name="Kuo A."/>
            <person name="Nagy L.G."/>
            <person name="Floudas D."/>
            <person name="Copeland A."/>
            <person name="Barry K.W."/>
            <person name="Cichocki N."/>
            <person name="Veneault-Fourrey C."/>
            <person name="LaButti K."/>
            <person name="Lindquist E.A."/>
            <person name="Lipzen A."/>
            <person name="Lundell T."/>
            <person name="Morin E."/>
            <person name="Murat C."/>
            <person name="Riley R."/>
            <person name="Ohm R."/>
            <person name="Sun H."/>
            <person name="Tunlid A."/>
            <person name="Henrissat B."/>
            <person name="Grigoriev I.V."/>
            <person name="Hibbett D.S."/>
            <person name="Martin F."/>
        </authorList>
    </citation>
    <scope>NUCLEOTIDE SEQUENCE [LARGE SCALE GENOMIC DNA]</scope>
    <source>
        <strain evidence="2">Foug A</strain>
    </source>
</reference>
<reference evidence="1 2" key="1">
    <citation type="submission" date="2014-04" db="EMBL/GenBank/DDBJ databases">
        <authorList>
            <consortium name="DOE Joint Genome Institute"/>
            <person name="Kuo A."/>
            <person name="Kohler A."/>
            <person name="Nagy L.G."/>
            <person name="Floudas D."/>
            <person name="Copeland A."/>
            <person name="Barry K.W."/>
            <person name="Cichocki N."/>
            <person name="Veneault-Fourrey C."/>
            <person name="LaButti K."/>
            <person name="Lindquist E.A."/>
            <person name="Lipzen A."/>
            <person name="Lundell T."/>
            <person name="Morin E."/>
            <person name="Murat C."/>
            <person name="Sun H."/>
            <person name="Tunlid A."/>
            <person name="Henrissat B."/>
            <person name="Grigoriev I.V."/>
            <person name="Hibbett D.S."/>
            <person name="Martin F."/>
            <person name="Nordberg H.P."/>
            <person name="Cantor M.N."/>
            <person name="Hua S.X."/>
        </authorList>
    </citation>
    <scope>NUCLEOTIDE SEQUENCE [LARGE SCALE GENOMIC DNA]</scope>
    <source>
        <strain evidence="1 2">Foug A</strain>
    </source>
</reference>
<dbReference type="EMBL" id="KN822038">
    <property type="protein sequence ID" value="KIM63044.1"/>
    <property type="molecule type" value="Genomic_DNA"/>
</dbReference>
<proteinExistence type="predicted"/>
<dbReference type="InParanoid" id="A0A0C3E3I7"/>
<sequence>ALFSLAPLLGKEGWEDTLWLLKTEDIRAMKDICEKESEGCQTLSWIQKVPGIVVTTDVSERESLHDALRIEWCKARACKLRWEEEKELLQEEQ</sequence>
<evidence type="ECO:0000313" key="2">
    <source>
        <dbReference type="Proteomes" id="UP000053989"/>
    </source>
</evidence>
<name>A0A0C3E3I7_9AGAM</name>
<dbReference type="AlphaFoldDB" id="A0A0C3E3I7"/>
<dbReference type="Proteomes" id="UP000053989">
    <property type="component" value="Unassembled WGS sequence"/>
</dbReference>
<dbReference type="HOGENOM" id="CLU_2405494_0_0_1"/>
<dbReference type="STRING" id="1036808.A0A0C3E3I7"/>
<organism evidence="1 2">
    <name type="scientific">Scleroderma citrinum Foug A</name>
    <dbReference type="NCBI Taxonomy" id="1036808"/>
    <lineage>
        <taxon>Eukaryota</taxon>
        <taxon>Fungi</taxon>
        <taxon>Dikarya</taxon>
        <taxon>Basidiomycota</taxon>
        <taxon>Agaricomycotina</taxon>
        <taxon>Agaricomycetes</taxon>
        <taxon>Agaricomycetidae</taxon>
        <taxon>Boletales</taxon>
        <taxon>Sclerodermatineae</taxon>
        <taxon>Sclerodermataceae</taxon>
        <taxon>Scleroderma</taxon>
    </lineage>
</organism>
<gene>
    <name evidence="1" type="ORF">SCLCIDRAFT_118376</name>
</gene>
<keyword evidence="2" id="KW-1185">Reference proteome</keyword>
<evidence type="ECO:0000313" key="1">
    <source>
        <dbReference type="EMBL" id="KIM63044.1"/>
    </source>
</evidence>
<feature type="non-terminal residue" evidence="1">
    <location>
        <position position="1"/>
    </location>
</feature>